<accession>A0A3E5BRJ0</accession>
<evidence type="ECO:0000259" key="3">
    <source>
        <dbReference type="Pfam" id="PF16344"/>
    </source>
</evidence>
<dbReference type="InterPro" id="IPR012373">
    <property type="entry name" value="Ferrdict_sens_TM"/>
</dbReference>
<keyword evidence="1" id="KW-0812">Transmembrane</keyword>
<feature type="domain" description="FecR protein" evidence="2">
    <location>
        <begin position="127"/>
        <end position="212"/>
    </location>
</feature>
<evidence type="ECO:0000313" key="5">
    <source>
        <dbReference type="Proteomes" id="UP000260983"/>
    </source>
</evidence>
<sequence length="327" mass="37635">MNRTISELIIGFLKGSLDKEEKDEFYNWVNRNPKNKEIYFEAKNIYDVCLFENKTIDVDESWQRLLQKKHEQTSIKTYNLWQRISSYAAIAVVAIILTSAFFIIQNDGQQQLMIAQYIGGDGLEADKIILPDGTLVNIGSRTKFYYAPDYGKKQRIVYLEGEASFDVAKQKSRPFIVKISGQEVEALGTKFNIMAYPNDSVIATTLLEGSVRLTAENMSKPIILTPNQQFVYNKKARVAKIYQVDASLYISWVDGYYYFPDQKLGVILDRLSHLYGITFDIQSPKLQNEKFTGTFYRGQTVKDILEIIKLSIPIKYQIDEQRVTISE</sequence>
<proteinExistence type="predicted"/>
<dbReference type="PANTHER" id="PTHR30273">
    <property type="entry name" value="PERIPLASMIC SIGNAL SENSOR AND SIGMA FACTOR ACTIVATOR FECR-RELATED"/>
    <property type="match status" value="1"/>
</dbReference>
<dbReference type="AlphaFoldDB" id="A0A3E5BRJ0"/>
<keyword evidence="1" id="KW-0472">Membrane</keyword>
<protein>
    <submittedName>
        <fullName evidence="4">FecR family protein</fullName>
    </submittedName>
</protein>
<gene>
    <name evidence="4" type="ORF">DXB65_00975</name>
</gene>
<evidence type="ECO:0000313" key="4">
    <source>
        <dbReference type="EMBL" id="RGN40244.1"/>
    </source>
</evidence>
<feature type="transmembrane region" description="Helical" evidence="1">
    <location>
        <begin position="84"/>
        <end position="104"/>
    </location>
</feature>
<dbReference type="InterPro" id="IPR032508">
    <property type="entry name" value="FecR_C"/>
</dbReference>
<keyword evidence="1" id="KW-1133">Transmembrane helix</keyword>
<dbReference type="Pfam" id="PF16344">
    <property type="entry name" value="FecR_C"/>
    <property type="match status" value="1"/>
</dbReference>
<dbReference type="GO" id="GO:0016989">
    <property type="term" value="F:sigma factor antagonist activity"/>
    <property type="evidence" value="ECO:0007669"/>
    <property type="project" value="TreeGrafter"/>
</dbReference>
<feature type="domain" description="Protein FecR C-terminal" evidence="3">
    <location>
        <begin position="256"/>
        <end position="325"/>
    </location>
</feature>
<dbReference type="Proteomes" id="UP000260983">
    <property type="component" value="Unassembled WGS sequence"/>
</dbReference>
<dbReference type="EMBL" id="QSUL01000001">
    <property type="protein sequence ID" value="RGN40244.1"/>
    <property type="molecule type" value="Genomic_DNA"/>
</dbReference>
<dbReference type="RefSeq" id="WP_009130647.1">
    <property type="nucleotide sequence ID" value="NZ_CABKRN010000003.1"/>
</dbReference>
<dbReference type="Gene3D" id="3.55.50.30">
    <property type="match status" value="1"/>
</dbReference>
<dbReference type="InterPro" id="IPR006860">
    <property type="entry name" value="FecR"/>
</dbReference>
<dbReference type="PANTHER" id="PTHR30273:SF2">
    <property type="entry name" value="PROTEIN FECR"/>
    <property type="match status" value="1"/>
</dbReference>
<comment type="caution">
    <text evidence="4">The sequence shown here is derived from an EMBL/GenBank/DDBJ whole genome shotgun (WGS) entry which is preliminary data.</text>
</comment>
<organism evidence="4 5">
    <name type="scientific">Bacteroides oleiciplenus</name>
    <dbReference type="NCBI Taxonomy" id="626931"/>
    <lineage>
        <taxon>Bacteria</taxon>
        <taxon>Pseudomonadati</taxon>
        <taxon>Bacteroidota</taxon>
        <taxon>Bacteroidia</taxon>
        <taxon>Bacteroidales</taxon>
        <taxon>Bacteroidaceae</taxon>
        <taxon>Bacteroides</taxon>
    </lineage>
</organism>
<name>A0A3E5BRJ0_9BACE</name>
<dbReference type="PIRSF" id="PIRSF018266">
    <property type="entry name" value="FecR"/>
    <property type="match status" value="1"/>
</dbReference>
<reference evidence="4 5" key="1">
    <citation type="submission" date="2018-08" db="EMBL/GenBank/DDBJ databases">
        <title>A genome reference for cultivated species of the human gut microbiota.</title>
        <authorList>
            <person name="Zou Y."/>
            <person name="Xue W."/>
            <person name="Luo G."/>
        </authorList>
    </citation>
    <scope>NUCLEOTIDE SEQUENCE [LARGE SCALE GENOMIC DNA]</scope>
    <source>
        <strain evidence="4 5">OM05-15BH</strain>
    </source>
</reference>
<evidence type="ECO:0000256" key="1">
    <source>
        <dbReference type="SAM" id="Phobius"/>
    </source>
</evidence>
<dbReference type="Pfam" id="PF04773">
    <property type="entry name" value="FecR"/>
    <property type="match status" value="1"/>
</dbReference>
<evidence type="ECO:0000259" key="2">
    <source>
        <dbReference type="Pfam" id="PF04773"/>
    </source>
</evidence>
<dbReference type="Gene3D" id="2.60.120.1440">
    <property type="match status" value="1"/>
</dbReference>